<evidence type="ECO:0000256" key="13">
    <source>
        <dbReference type="ARBA" id="ARBA00023136"/>
    </source>
</evidence>
<comment type="function">
    <text evidence="1">Accessory subunit of the mitochondrial membrane respiratory chain NADH dehydrogenase (Complex I), that is believed not to be involved in catalysis. Complex I functions in the transfer of electrons from NADH to the respiratory chain. The immediate electron acceptor for the enzyme is believed to be ubiquinone.</text>
</comment>
<reference evidence="18 19" key="1">
    <citation type="journal article" date="2022" name="Nat. Ecol. Evol.">
        <title>A masculinizing supergene underlies an exaggerated male reproductive morph in a spider.</title>
        <authorList>
            <person name="Hendrickx F."/>
            <person name="De Corte Z."/>
            <person name="Sonet G."/>
            <person name="Van Belleghem S.M."/>
            <person name="Kostlbacher S."/>
            <person name="Vangestel C."/>
        </authorList>
    </citation>
    <scope>NUCLEOTIDE SEQUENCE [LARGE SCALE GENOMIC DNA]</scope>
    <source>
        <strain evidence="18">W744_W776</strain>
    </source>
</reference>
<evidence type="ECO:0000256" key="11">
    <source>
        <dbReference type="ARBA" id="ARBA00022989"/>
    </source>
</evidence>
<evidence type="ECO:0000256" key="1">
    <source>
        <dbReference type="ARBA" id="ARBA00003195"/>
    </source>
</evidence>
<evidence type="ECO:0000256" key="15">
    <source>
        <dbReference type="ARBA" id="ARBA00031387"/>
    </source>
</evidence>
<evidence type="ECO:0000256" key="3">
    <source>
        <dbReference type="ARBA" id="ARBA00008915"/>
    </source>
</evidence>
<dbReference type="PANTHER" id="PTHR13327">
    <property type="entry name" value="NADH-UBIQUINONE OXIDOREDUCTASE ESSS SUBUNIT, MITOCHONDRIAL PRECURSOR"/>
    <property type="match status" value="1"/>
</dbReference>
<dbReference type="Proteomes" id="UP000827092">
    <property type="component" value="Unassembled WGS sequence"/>
</dbReference>
<evidence type="ECO:0000256" key="17">
    <source>
        <dbReference type="SAM" id="Phobius"/>
    </source>
</evidence>
<dbReference type="GO" id="GO:0005743">
    <property type="term" value="C:mitochondrial inner membrane"/>
    <property type="evidence" value="ECO:0007669"/>
    <property type="project" value="UniProtKB-SubCell"/>
</dbReference>
<evidence type="ECO:0000313" key="19">
    <source>
        <dbReference type="Proteomes" id="UP000827092"/>
    </source>
</evidence>
<keyword evidence="11 17" id="KW-1133">Transmembrane helix</keyword>
<evidence type="ECO:0000256" key="7">
    <source>
        <dbReference type="ARBA" id="ARBA00022692"/>
    </source>
</evidence>
<protein>
    <recommendedName>
        <fullName evidence="4">NADH dehydrogenase [ubiquinone] 1 beta subcomplex subunit 11, mitochondrial</fullName>
    </recommendedName>
    <alternativeName>
        <fullName evidence="15">Complex I-ESSS</fullName>
    </alternativeName>
    <alternativeName>
        <fullName evidence="14">NADH-ubiquinone oxidoreductase ESSS subunit</fullName>
    </alternativeName>
</protein>
<evidence type="ECO:0000256" key="10">
    <source>
        <dbReference type="ARBA" id="ARBA00022982"/>
    </source>
</evidence>
<keyword evidence="13 17" id="KW-0472">Membrane</keyword>
<dbReference type="AlphaFoldDB" id="A0AAV6VG73"/>
<feature type="transmembrane region" description="Helical" evidence="17">
    <location>
        <begin position="88"/>
        <end position="108"/>
    </location>
</feature>
<proteinExistence type="inferred from homology"/>
<keyword evidence="7 17" id="KW-0812">Transmembrane</keyword>
<dbReference type="InterPro" id="IPR019329">
    <property type="entry name" value="NADH_UbQ_OxRdtase_ESSS_su"/>
</dbReference>
<evidence type="ECO:0000256" key="8">
    <source>
        <dbReference type="ARBA" id="ARBA00022792"/>
    </source>
</evidence>
<evidence type="ECO:0000256" key="2">
    <source>
        <dbReference type="ARBA" id="ARBA00004434"/>
    </source>
</evidence>
<keyword evidence="12" id="KW-0496">Mitochondrion</keyword>
<comment type="similarity">
    <text evidence="3">Belongs to the complex I NDUFB11 subunit family.</text>
</comment>
<dbReference type="PANTHER" id="PTHR13327:SF0">
    <property type="entry name" value="NADH DEHYDROGENASE [UBIQUINONE] 1 BETA SUBCOMPLEX SUBUNIT 11, MITOCHONDRIAL"/>
    <property type="match status" value="1"/>
</dbReference>
<dbReference type="EMBL" id="JAFNEN010000095">
    <property type="protein sequence ID" value="KAG8195009.1"/>
    <property type="molecule type" value="Genomic_DNA"/>
</dbReference>
<evidence type="ECO:0000313" key="18">
    <source>
        <dbReference type="EMBL" id="KAG8195009.1"/>
    </source>
</evidence>
<keyword evidence="9" id="KW-0809">Transit peptide</keyword>
<evidence type="ECO:0000256" key="4">
    <source>
        <dbReference type="ARBA" id="ARBA00018632"/>
    </source>
</evidence>
<comment type="subunit">
    <text evidence="16">Complex I is composed of 45 different subunits. Interacts with BCAP31.</text>
</comment>
<organism evidence="18 19">
    <name type="scientific">Oedothorax gibbosus</name>
    <dbReference type="NCBI Taxonomy" id="931172"/>
    <lineage>
        <taxon>Eukaryota</taxon>
        <taxon>Metazoa</taxon>
        <taxon>Ecdysozoa</taxon>
        <taxon>Arthropoda</taxon>
        <taxon>Chelicerata</taxon>
        <taxon>Arachnida</taxon>
        <taxon>Araneae</taxon>
        <taxon>Araneomorphae</taxon>
        <taxon>Entelegynae</taxon>
        <taxon>Araneoidea</taxon>
        <taxon>Linyphiidae</taxon>
        <taxon>Erigoninae</taxon>
        <taxon>Oedothorax</taxon>
    </lineage>
</organism>
<evidence type="ECO:0000256" key="5">
    <source>
        <dbReference type="ARBA" id="ARBA00022448"/>
    </source>
</evidence>
<comment type="subcellular location">
    <subcellularLocation>
        <location evidence="2">Mitochondrion inner membrane</location>
        <topology evidence="2">Single-pass membrane protein</topology>
    </subcellularLocation>
</comment>
<sequence>MALNRMLCFVNPVLFRRIPAITSIKVANISTSNKKKDTLINLEDLFPKKPPSPPKTVEDFADTKVPKSWMSYGYDEENYEYDRFLSKVMNFTILTCLLCGGTFIFMYAPDVRNTDWAHREAFLEMYRREQLGLPLVDKNYVDPSKIELPSDEELGDTEIII</sequence>
<keyword evidence="6" id="KW-0679">Respiratory chain</keyword>
<evidence type="ECO:0000256" key="16">
    <source>
        <dbReference type="ARBA" id="ARBA00046528"/>
    </source>
</evidence>
<evidence type="ECO:0000256" key="6">
    <source>
        <dbReference type="ARBA" id="ARBA00022660"/>
    </source>
</evidence>
<evidence type="ECO:0000256" key="9">
    <source>
        <dbReference type="ARBA" id="ARBA00022946"/>
    </source>
</evidence>
<accession>A0AAV6VG73</accession>
<dbReference type="Pfam" id="PF10183">
    <property type="entry name" value="ESSS"/>
    <property type="match status" value="1"/>
</dbReference>
<keyword evidence="10" id="KW-0249">Electron transport</keyword>
<keyword evidence="19" id="KW-1185">Reference proteome</keyword>
<keyword evidence="8" id="KW-0999">Mitochondrion inner membrane</keyword>
<name>A0AAV6VG73_9ARAC</name>
<comment type="caution">
    <text evidence="18">The sequence shown here is derived from an EMBL/GenBank/DDBJ whole genome shotgun (WGS) entry which is preliminary data.</text>
</comment>
<evidence type="ECO:0000256" key="12">
    <source>
        <dbReference type="ARBA" id="ARBA00023128"/>
    </source>
</evidence>
<evidence type="ECO:0000256" key="14">
    <source>
        <dbReference type="ARBA" id="ARBA00030753"/>
    </source>
</evidence>
<keyword evidence="5" id="KW-0813">Transport</keyword>
<gene>
    <name evidence="18" type="ORF">JTE90_008181</name>
</gene>